<dbReference type="AlphaFoldDB" id="A0AAE6CD12"/>
<evidence type="ECO:0000313" key="4">
    <source>
        <dbReference type="Proteomes" id="UP000288972"/>
    </source>
</evidence>
<feature type="domain" description="AbiEi antitoxin N-terminal" evidence="1">
    <location>
        <begin position="13"/>
        <end position="57"/>
    </location>
</feature>
<dbReference type="Proteomes" id="UP000288972">
    <property type="component" value="Plasmid unnamed1"/>
</dbReference>
<reference evidence="2 4" key="1">
    <citation type="submission" date="2018-06" db="EMBL/GenBank/DDBJ databases">
        <title>Comparative genomics of rhizobia nodulating Arachis hypogaea in China.</title>
        <authorList>
            <person name="Li Y."/>
        </authorList>
    </citation>
    <scope>NUCLEOTIDE SEQUENCE [LARGE SCALE GENOMIC DNA]</scope>
    <source>
        <strain evidence="2 4">CCBAU 51670</strain>
        <plasmid evidence="2 4">unnamed1</plasmid>
    </source>
</reference>
<keyword evidence="2" id="KW-0614">Plasmid</keyword>
<keyword evidence="5" id="KW-1185">Reference proteome</keyword>
<name>A0AAE6CD12_9BRAD</name>
<reference evidence="3 5" key="2">
    <citation type="submission" date="2018-10" db="EMBL/GenBank/DDBJ databases">
        <title>Bradyrhizobium sp. nov., effective nodules isolated from peanut in China.</title>
        <authorList>
            <person name="Li Y."/>
        </authorList>
    </citation>
    <scope>NUCLEOTIDE SEQUENCE [LARGE SCALE GENOMIC DNA]</scope>
    <source>
        <strain evidence="3 5">CCBAU 53426</strain>
    </source>
</reference>
<evidence type="ECO:0000259" key="1">
    <source>
        <dbReference type="Pfam" id="PF13338"/>
    </source>
</evidence>
<evidence type="ECO:0000313" key="2">
    <source>
        <dbReference type="EMBL" id="QAU51249.1"/>
    </source>
</evidence>
<protein>
    <submittedName>
        <fullName evidence="2">Transcriptional regulator</fullName>
    </submittedName>
</protein>
<dbReference type="EMBL" id="CP030054">
    <property type="protein sequence ID" value="QAU51249.1"/>
    <property type="molecule type" value="Genomic_DNA"/>
</dbReference>
<dbReference type="InterPro" id="IPR025159">
    <property type="entry name" value="AbiEi_N"/>
</dbReference>
<dbReference type="RefSeq" id="WP_128930201.1">
    <property type="nucleotide sequence ID" value="NZ_CP030054.1"/>
</dbReference>
<dbReference type="Proteomes" id="UP000290401">
    <property type="component" value="Unassembled WGS sequence"/>
</dbReference>
<dbReference type="KEGG" id="bgz:XH91_37260"/>
<gene>
    <name evidence="3" type="ORF">EAS56_04010</name>
    <name evidence="2" type="ORF">XH91_37260</name>
</gene>
<evidence type="ECO:0000313" key="3">
    <source>
        <dbReference type="EMBL" id="RXH17236.1"/>
    </source>
</evidence>
<proteinExistence type="predicted"/>
<accession>A0AAE6CD12</accession>
<dbReference type="EMBL" id="RDQZ01000002">
    <property type="protein sequence ID" value="RXH17236.1"/>
    <property type="molecule type" value="Genomic_DNA"/>
</dbReference>
<evidence type="ECO:0000313" key="5">
    <source>
        <dbReference type="Proteomes" id="UP000290401"/>
    </source>
</evidence>
<organism evidence="2 4">
    <name type="scientific">Bradyrhizobium guangzhouense</name>
    <dbReference type="NCBI Taxonomy" id="1325095"/>
    <lineage>
        <taxon>Bacteria</taxon>
        <taxon>Pseudomonadati</taxon>
        <taxon>Pseudomonadota</taxon>
        <taxon>Alphaproteobacteria</taxon>
        <taxon>Hyphomicrobiales</taxon>
        <taxon>Nitrobacteraceae</taxon>
        <taxon>Bradyrhizobium</taxon>
    </lineage>
</organism>
<dbReference type="Pfam" id="PF13338">
    <property type="entry name" value="AbiEi_4"/>
    <property type="match status" value="1"/>
</dbReference>
<sequence length="215" mass="24368">MRKQPQRQRDRAISLLQKRGMMRLSEFLQEGITAATISRMEQKGTLNQLSRGLYQLPDALLDSNHSLAVAAKLIRNGVICYESALAFHELTDRIPPYVWMAIGPRDWRPKIARPRIQITRFGPKEFDKGIKHYTIEGISVPIYTPAKTIVDLFKSGQRQKAFYNVPTGLAHATQAMKDAIRLRKATPSEIAKYAAEAGIWDKIVQPRLETLTLNA</sequence>
<geneLocation type="plasmid" evidence="2 4">
    <name>unnamed1</name>
</geneLocation>